<evidence type="ECO:0000313" key="2">
    <source>
        <dbReference type="EMBL" id="MBU9360463.1"/>
    </source>
</evidence>
<dbReference type="SUPFAM" id="SSF53474">
    <property type="entry name" value="alpha/beta-Hydrolases"/>
    <property type="match status" value="1"/>
</dbReference>
<reference evidence="2" key="1">
    <citation type="submission" date="2021-06" db="EMBL/GenBank/DDBJ databases">
        <title>A collection of bacterial strains from the Burkholderia cepacia Research Laboratory and Repository.</title>
        <authorList>
            <person name="Lipuma J."/>
            <person name="Spilker T."/>
        </authorList>
    </citation>
    <scope>NUCLEOTIDE SEQUENCE</scope>
    <source>
        <strain evidence="2">AU37435</strain>
    </source>
</reference>
<dbReference type="Proteomes" id="UP001196915">
    <property type="component" value="Unassembled WGS sequence"/>
</dbReference>
<dbReference type="AlphaFoldDB" id="A0AAP2HQ59"/>
<dbReference type="InterPro" id="IPR000073">
    <property type="entry name" value="AB_hydrolase_1"/>
</dbReference>
<dbReference type="PRINTS" id="PR00111">
    <property type="entry name" value="ABHYDROLASE"/>
</dbReference>
<protein>
    <submittedName>
        <fullName evidence="2">Alpha/beta hydrolase</fullName>
    </submittedName>
</protein>
<proteinExistence type="predicted"/>
<gene>
    <name evidence="2" type="ORF">KTE52_29475</name>
</gene>
<accession>A0AAP2HQ59</accession>
<dbReference type="PANTHER" id="PTHR43194:SF2">
    <property type="entry name" value="PEROXISOMAL MEMBRANE PROTEIN LPX1"/>
    <property type="match status" value="1"/>
</dbReference>
<keyword evidence="2" id="KW-0378">Hydrolase</keyword>
<dbReference type="InterPro" id="IPR050228">
    <property type="entry name" value="Carboxylesterase_BioH"/>
</dbReference>
<feature type="domain" description="AB hydrolase-1" evidence="1">
    <location>
        <begin position="28"/>
        <end position="254"/>
    </location>
</feature>
<sequence length="262" mass="28740">MIAATKRIEMPAPLGPNPVIVKGSGAPLVYLHGVQGQEWSPMHDSLAQSRTVYAPATAGSDDPAELRNIDNIHELVLYYDDLFDRLDIGKFDLVGHSFGGMVAAEYAAAYPSRVGKLVLVNPLGLWRDDKPVGDFYLVDANQAARVLIGDPDSEPVKARLALPEDPEARIAELVRRFTVSASVAHFAWPIAERGLARRLRRVRAETLIVWGESDGLMDRCYAGDFAERIAGSRIEYVPGAGHTPHFDQPVRVAESIKSFLAR</sequence>
<dbReference type="EMBL" id="JAHPMX010000029">
    <property type="protein sequence ID" value="MBU9360463.1"/>
    <property type="molecule type" value="Genomic_DNA"/>
</dbReference>
<name>A0AAP2HQ59_9BURK</name>
<dbReference type="InterPro" id="IPR029058">
    <property type="entry name" value="AB_hydrolase_fold"/>
</dbReference>
<dbReference type="GO" id="GO:0016787">
    <property type="term" value="F:hydrolase activity"/>
    <property type="evidence" value="ECO:0007669"/>
    <property type="project" value="UniProtKB-KW"/>
</dbReference>
<dbReference type="RefSeq" id="WP_006400243.1">
    <property type="nucleotide sequence ID" value="NZ_CAJHDX010000016.1"/>
</dbReference>
<evidence type="ECO:0000313" key="3">
    <source>
        <dbReference type="Proteomes" id="UP001196915"/>
    </source>
</evidence>
<dbReference type="PANTHER" id="PTHR43194">
    <property type="entry name" value="HYDROLASE ALPHA/BETA FOLD FAMILY"/>
    <property type="match status" value="1"/>
</dbReference>
<organism evidence="2 3">
    <name type="scientific">Burkholderia multivorans</name>
    <dbReference type="NCBI Taxonomy" id="87883"/>
    <lineage>
        <taxon>Bacteria</taxon>
        <taxon>Pseudomonadati</taxon>
        <taxon>Pseudomonadota</taxon>
        <taxon>Betaproteobacteria</taxon>
        <taxon>Burkholderiales</taxon>
        <taxon>Burkholderiaceae</taxon>
        <taxon>Burkholderia</taxon>
        <taxon>Burkholderia cepacia complex</taxon>
    </lineage>
</organism>
<comment type="caution">
    <text evidence="2">The sequence shown here is derived from an EMBL/GenBank/DDBJ whole genome shotgun (WGS) entry which is preliminary data.</text>
</comment>
<evidence type="ECO:0000259" key="1">
    <source>
        <dbReference type="Pfam" id="PF12697"/>
    </source>
</evidence>
<dbReference type="Gene3D" id="3.40.50.1820">
    <property type="entry name" value="alpha/beta hydrolase"/>
    <property type="match status" value="1"/>
</dbReference>
<dbReference type="Pfam" id="PF12697">
    <property type="entry name" value="Abhydrolase_6"/>
    <property type="match status" value="1"/>
</dbReference>